<gene>
    <name evidence="2" type="ORF">QBC46DRAFT_369146</name>
</gene>
<evidence type="ECO:0000313" key="2">
    <source>
        <dbReference type="EMBL" id="KAK3946212.1"/>
    </source>
</evidence>
<accession>A0AAN6NM67</accession>
<dbReference type="PANTHER" id="PTHR35391:SF7">
    <property type="entry name" value="C2H2-TYPE DOMAIN-CONTAINING PROTEIN"/>
    <property type="match status" value="1"/>
</dbReference>
<evidence type="ECO:0008006" key="4">
    <source>
        <dbReference type="Google" id="ProtNLM"/>
    </source>
</evidence>
<protein>
    <recommendedName>
        <fullName evidence="4">C2H2-type domain-containing protein</fullName>
    </recommendedName>
</protein>
<sequence>MFTHNAVGTDITAMIRRHVDEDLEPYVCLAEECSHPLSFFPRYKHWVLHMEQAHMHAQHWLQHLSNETRWGCITGHSEVLKFENSSDLLNHTLEFHSEEASLKFYLAELEAAVGGSVSDKTPPVLEGNRLHPEFVKQYAAAVDAAMDDCRIIIPQRTDICPLCQCHSDQIPATYTDRARPAANSARGVDLIKMSRHIGAHLKTLSFWSIAGLDINPANGDDDQEASDKASKGRGQDSGSVSIHTIGSSHNDIPISVPELAPNNPFGREQDHFLASKGL</sequence>
<dbReference type="Proteomes" id="UP001303473">
    <property type="component" value="Unassembled WGS sequence"/>
</dbReference>
<proteinExistence type="predicted"/>
<feature type="compositionally biased region" description="Polar residues" evidence="1">
    <location>
        <begin position="236"/>
        <end position="250"/>
    </location>
</feature>
<evidence type="ECO:0000313" key="3">
    <source>
        <dbReference type="Proteomes" id="UP001303473"/>
    </source>
</evidence>
<evidence type="ECO:0000256" key="1">
    <source>
        <dbReference type="SAM" id="MobiDB-lite"/>
    </source>
</evidence>
<dbReference type="AlphaFoldDB" id="A0AAN6NM67"/>
<feature type="region of interest" description="Disordered" evidence="1">
    <location>
        <begin position="218"/>
        <end position="268"/>
    </location>
</feature>
<reference evidence="3" key="1">
    <citation type="journal article" date="2023" name="Mol. Phylogenet. Evol.">
        <title>Genome-scale phylogeny and comparative genomics of the fungal order Sordariales.</title>
        <authorList>
            <person name="Hensen N."/>
            <person name="Bonometti L."/>
            <person name="Westerberg I."/>
            <person name="Brannstrom I.O."/>
            <person name="Guillou S."/>
            <person name="Cros-Aarteil S."/>
            <person name="Calhoun S."/>
            <person name="Haridas S."/>
            <person name="Kuo A."/>
            <person name="Mondo S."/>
            <person name="Pangilinan J."/>
            <person name="Riley R."/>
            <person name="LaButti K."/>
            <person name="Andreopoulos B."/>
            <person name="Lipzen A."/>
            <person name="Chen C."/>
            <person name="Yan M."/>
            <person name="Daum C."/>
            <person name="Ng V."/>
            <person name="Clum A."/>
            <person name="Steindorff A."/>
            <person name="Ohm R.A."/>
            <person name="Martin F."/>
            <person name="Silar P."/>
            <person name="Natvig D.O."/>
            <person name="Lalanne C."/>
            <person name="Gautier V."/>
            <person name="Ament-Velasquez S.L."/>
            <person name="Kruys A."/>
            <person name="Hutchinson M.I."/>
            <person name="Powell A.J."/>
            <person name="Barry K."/>
            <person name="Miller A.N."/>
            <person name="Grigoriev I.V."/>
            <person name="Debuchy R."/>
            <person name="Gladieux P."/>
            <person name="Hiltunen Thoren M."/>
            <person name="Johannesson H."/>
        </authorList>
    </citation>
    <scope>NUCLEOTIDE SEQUENCE [LARGE SCALE GENOMIC DNA]</scope>
    <source>
        <strain evidence="3">CBS 340.73</strain>
    </source>
</reference>
<comment type="caution">
    <text evidence="2">The sequence shown here is derived from an EMBL/GenBank/DDBJ whole genome shotgun (WGS) entry which is preliminary data.</text>
</comment>
<organism evidence="2 3">
    <name type="scientific">Diplogelasinospora grovesii</name>
    <dbReference type="NCBI Taxonomy" id="303347"/>
    <lineage>
        <taxon>Eukaryota</taxon>
        <taxon>Fungi</taxon>
        <taxon>Dikarya</taxon>
        <taxon>Ascomycota</taxon>
        <taxon>Pezizomycotina</taxon>
        <taxon>Sordariomycetes</taxon>
        <taxon>Sordariomycetidae</taxon>
        <taxon>Sordariales</taxon>
        <taxon>Diplogelasinosporaceae</taxon>
        <taxon>Diplogelasinospora</taxon>
    </lineage>
</organism>
<dbReference type="EMBL" id="MU853752">
    <property type="protein sequence ID" value="KAK3946212.1"/>
    <property type="molecule type" value="Genomic_DNA"/>
</dbReference>
<feature type="compositionally biased region" description="Basic and acidic residues" evidence="1">
    <location>
        <begin position="225"/>
        <end position="234"/>
    </location>
</feature>
<dbReference type="PANTHER" id="PTHR35391">
    <property type="entry name" value="C2H2-TYPE DOMAIN-CONTAINING PROTEIN-RELATED"/>
    <property type="match status" value="1"/>
</dbReference>
<name>A0AAN6NM67_9PEZI</name>
<keyword evidence="3" id="KW-1185">Reference proteome</keyword>